<evidence type="ECO:0000313" key="1">
    <source>
        <dbReference type="EMBL" id="MFK4752662.1"/>
    </source>
</evidence>
<name>A0ABW8NIE0_9GAMM</name>
<keyword evidence="2" id="KW-1185">Reference proteome</keyword>
<dbReference type="EMBL" id="JBBKTX010000010">
    <property type="protein sequence ID" value="MFK4752662.1"/>
    <property type="molecule type" value="Genomic_DNA"/>
</dbReference>
<proteinExistence type="predicted"/>
<dbReference type="RefSeq" id="WP_369855404.1">
    <property type="nucleotide sequence ID" value="NZ_JBBKTX010000010.1"/>
</dbReference>
<evidence type="ECO:0000313" key="2">
    <source>
        <dbReference type="Proteomes" id="UP001620597"/>
    </source>
</evidence>
<accession>A0ABW8NIE0</accession>
<organism evidence="1 2">
    <name type="scientific">Oceanobacter antarcticus</name>
    <dbReference type="NCBI Taxonomy" id="3133425"/>
    <lineage>
        <taxon>Bacteria</taxon>
        <taxon>Pseudomonadati</taxon>
        <taxon>Pseudomonadota</taxon>
        <taxon>Gammaproteobacteria</taxon>
        <taxon>Oceanospirillales</taxon>
        <taxon>Oceanospirillaceae</taxon>
        <taxon>Oceanobacter</taxon>
    </lineage>
</organism>
<gene>
    <name evidence="1" type="ORF">WG929_09620</name>
</gene>
<sequence>MSATLLAFPMQPARTHSGTNPWPLLTSGSSNSRRLEQLEQLIPLQNNAVLLTLWVNEYLDIGLDLAAEAGSRHLPALQESWLRRLYSHLRNTAFADDCNPHCRQLCLESLYQPFFALRHLYRQQPQGRLCIRRLSQDLSASTRYLI</sequence>
<dbReference type="Proteomes" id="UP001620597">
    <property type="component" value="Unassembled WGS sequence"/>
</dbReference>
<reference evidence="1 2" key="1">
    <citation type="submission" date="2024-03" db="EMBL/GenBank/DDBJ databases">
        <title>High-quality draft genome sequence of Oceanobacter sp. wDCs-4.</title>
        <authorList>
            <person name="Dong C."/>
        </authorList>
    </citation>
    <scope>NUCLEOTIDE SEQUENCE [LARGE SCALE GENOMIC DNA]</scope>
    <source>
        <strain evidence="2">wDCs-4</strain>
    </source>
</reference>
<comment type="caution">
    <text evidence="1">The sequence shown here is derived from an EMBL/GenBank/DDBJ whole genome shotgun (WGS) entry which is preliminary data.</text>
</comment>
<protein>
    <submittedName>
        <fullName evidence="1">Uncharacterized protein</fullName>
    </submittedName>
</protein>